<dbReference type="PANTHER" id="PTHR34216">
    <property type="match status" value="1"/>
</dbReference>
<dbReference type="GO" id="GO:0016810">
    <property type="term" value="F:hydrolase activity, acting on carbon-nitrogen (but not peptide) bonds"/>
    <property type="evidence" value="ECO:0007669"/>
    <property type="project" value="InterPro"/>
</dbReference>
<reference evidence="4" key="1">
    <citation type="submission" date="2020-02" db="EMBL/GenBank/DDBJ databases">
        <authorList>
            <person name="Meier V. D."/>
        </authorList>
    </citation>
    <scope>NUCLEOTIDE SEQUENCE</scope>
    <source>
        <strain evidence="4">AVDCRST_MAG32</strain>
    </source>
</reference>
<gene>
    <name evidence="4" type="ORF">AVDCRST_MAG32-1547</name>
</gene>
<dbReference type="InterPro" id="IPR011330">
    <property type="entry name" value="Glyco_hydro/deAcase_b/a-brl"/>
</dbReference>
<sequence>MTILCYHAVQPDWESPMAMEPQAFAEHAEWLVRRTTVVPLQSAVRTVGRDGRLPRGTTALTFDDGFAGLHAHLTPVLSRLGIPATVFLVAETLTDAGRAVDWVDTPPPYPLATLTLDQVRDMQAAGVHFESHSYSHLDLTQLSFQECVDDLTRSRELLESLLGHPVRLLAYPRGRHDASVRAAAERAGYSHAFTLPETREAPGPFAIPRVGIHRGNGVAHLRVKTARPYLGVRTSRGYRAAQHAVWTVRGARR</sequence>
<dbReference type="GO" id="GO:0005576">
    <property type="term" value="C:extracellular region"/>
    <property type="evidence" value="ECO:0007669"/>
    <property type="project" value="UniProtKB-SubCell"/>
</dbReference>
<dbReference type="EMBL" id="CADCUM010000064">
    <property type="protein sequence ID" value="CAA9378076.1"/>
    <property type="molecule type" value="Genomic_DNA"/>
</dbReference>
<protein>
    <recommendedName>
        <fullName evidence="3">NodB homology domain-containing protein</fullName>
    </recommendedName>
</protein>
<dbReference type="Pfam" id="PF01522">
    <property type="entry name" value="Polysacc_deac_1"/>
    <property type="match status" value="1"/>
</dbReference>
<dbReference type="InterPro" id="IPR051398">
    <property type="entry name" value="Polysacch_Deacetylase"/>
</dbReference>
<evidence type="ECO:0000256" key="1">
    <source>
        <dbReference type="ARBA" id="ARBA00004613"/>
    </source>
</evidence>
<dbReference type="CDD" id="cd10918">
    <property type="entry name" value="CE4_NodB_like_5s_6s"/>
    <property type="match status" value="1"/>
</dbReference>
<feature type="domain" description="NodB homology" evidence="3">
    <location>
        <begin position="56"/>
        <end position="253"/>
    </location>
</feature>
<evidence type="ECO:0000256" key="2">
    <source>
        <dbReference type="ARBA" id="ARBA00022729"/>
    </source>
</evidence>
<keyword evidence="2" id="KW-0732">Signal</keyword>
<dbReference type="PROSITE" id="PS51677">
    <property type="entry name" value="NODB"/>
    <property type="match status" value="1"/>
</dbReference>
<dbReference type="GO" id="GO:0005975">
    <property type="term" value="P:carbohydrate metabolic process"/>
    <property type="evidence" value="ECO:0007669"/>
    <property type="project" value="InterPro"/>
</dbReference>
<comment type="subcellular location">
    <subcellularLocation>
        <location evidence="1">Secreted</location>
    </subcellularLocation>
</comment>
<dbReference type="PANTHER" id="PTHR34216:SF3">
    <property type="entry name" value="POLY-BETA-1,6-N-ACETYL-D-GLUCOSAMINE N-DEACETYLASE"/>
    <property type="match status" value="1"/>
</dbReference>
<dbReference type="InterPro" id="IPR002509">
    <property type="entry name" value="NODB_dom"/>
</dbReference>
<proteinExistence type="predicted"/>
<dbReference type="SUPFAM" id="SSF88713">
    <property type="entry name" value="Glycoside hydrolase/deacetylase"/>
    <property type="match status" value="1"/>
</dbReference>
<organism evidence="4">
    <name type="scientific">uncultured Nocardioides sp</name>
    <dbReference type="NCBI Taxonomy" id="198441"/>
    <lineage>
        <taxon>Bacteria</taxon>
        <taxon>Bacillati</taxon>
        <taxon>Actinomycetota</taxon>
        <taxon>Actinomycetes</taxon>
        <taxon>Propionibacteriales</taxon>
        <taxon>Nocardioidaceae</taxon>
        <taxon>Nocardioides</taxon>
        <taxon>environmental samples</taxon>
    </lineage>
</organism>
<evidence type="ECO:0000259" key="3">
    <source>
        <dbReference type="PROSITE" id="PS51677"/>
    </source>
</evidence>
<evidence type="ECO:0000313" key="4">
    <source>
        <dbReference type="EMBL" id="CAA9378076.1"/>
    </source>
</evidence>
<dbReference type="AlphaFoldDB" id="A0A6J4N8R3"/>
<name>A0A6J4N8R3_9ACTN</name>
<accession>A0A6J4N8R3</accession>
<dbReference type="Gene3D" id="3.20.20.370">
    <property type="entry name" value="Glycoside hydrolase/deacetylase"/>
    <property type="match status" value="1"/>
</dbReference>